<organism evidence="1 2">
    <name type="scientific">Colletotrichum higginsianum (strain IMI 349063)</name>
    <name type="common">Crucifer anthracnose fungus</name>
    <dbReference type="NCBI Taxonomy" id="759273"/>
    <lineage>
        <taxon>Eukaryota</taxon>
        <taxon>Fungi</taxon>
        <taxon>Dikarya</taxon>
        <taxon>Ascomycota</taxon>
        <taxon>Pezizomycotina</taxon>
        <taxon>Sordariomycetes</taxon>
        <taxon>Hypocreomycetidae</taxon>
        <taxon>Glomerellales</taxon>
        <taxon>Glomerellaceae</taxon>
        <taxon>Colletotrichum</taxon>
        <taxon>Colletotrichum destructivum species complex</taxon>
    </lineage>
</organism>
<accession>H1V1W2</accession>
<reference evidence="2" key="1">
    <citation type="journal article" date="2012" name="Nat. Genet.">
        <title>Lifestyle transitions in plant pathogenic Colletotrichum fungi deciphered by genome and transcriptome analyses.</title>
        <authorList>
            <person name="O'Connell R.J."/>
            <person name="Thon M.R."/>
            <person name="Hacquard S."/>
            <person name="Amyotte S.G."/>
            <person name="Kleemann J."/>
            <person name="Torres M.F."/>
            <person name="Damm U."/>
            <person name="Buiate E.A."/>
            <person name="Epstein L."/>
            <person name="Alkan N."/>
            <person name="Altmueller J."/>
            <person name="Alvarado-Balderrama L."/>
            <person name="Bauser C.A."/>
            <person name="Becker C."/>
            <person name="Birren B.W."/>
            <person name="Chen Z."/>
            <person name="Choi J."/>
            <person name="Crouch J.A."/>
            <person name="Duvick J.P."/>
            <person name="Farman M.A."/>
            <person name="Gan P."/>
            <person name="Heiman D."/>
            <person name="Henrissat B."/>
            <person name="Howard R.J."/>
            <person name="Kabbage M."/>
            <person name="Koch C."/>
            <person name="Kracher B."/>
            <person name="Kubo Y."/>
            <person name="Law A.D."/>
            <person name="Lebrun M.-H."/>
            <person name="Lee Y.-H."/>
            <person name="Miyara I."/>
            <person name="Moore N."/>
            <person name="Neumann U."/>
            <person name="Nordstroem K."/>
            <person name="Panaccione D.G."/>
            <person name="Panstruga R."/>
            <person name="Place M."/>
            <person name="Proctor R.H."/>
            <person name="Prusky D."/>
            <person name="Rech G."/>
            <person name="Reinhardt R."/>
            <person name="Rollins J.A."/>
            <person name="Rounsley S."/>
            <person name="Schardl C.L."/>
            <person name="Schwartz D.C."/>
            <person name="Shenoy N."/>
            <person name="Shirasu K."/>
            <person name="Sikhakolli U.R."/>
            <person name="Stueber K."/>
            <person name="Sukno S.A."/>
            <person name="Sweigard J.A."/>
            <person name="Takano Y."/>
            <person name="Takahara H."/>
            <person name="Trail F."/>
            <person name="van der Does H.C."/>
            <person name="Voll L.M."/>
            <person name="Will I."/>
            <person name="Young S."/>
            <person name="Zeng Q."/>
            <person name="Zhang J."/>
            <person name="Zhou S."/>
            <person name="Dickman M.B."/>
            <person name="Schulze-Lefert P."/>
            <person name="Ver Loren van Themaat E."/>
            <person name="Ma L.-J."/>
            <person name="Vaillancourt L.J."/>
        </authorList>
    </citation>
    <scope>NUCLEOTIDE SEQUENCE [LARGE SCALE GENOMIC DNA]</scope>
    <source>
        <strain evidence="2">IMI 349063</strain>
    </source>
</reference>
<gene>
    <name evidence="1" type="ORF">CH063_01100</name>
</gene>
<dbReference type="STRING" id="759273.H1V1W2"/>
<dbReference type="HOGENOM" id="CLU_1839856_0_0_1"/>
<protein>
    <submittedName>
        <fullName evidence="1">Uncharacterized protein</fullName>
    </submittedName>
</protein>
<sequence length="140" mass="16261">QQALRMAVRATTMTDCDAKRHHGIDYAIADYTPVSWASGETYVEFFKRSIPGFRSNEHVPPRNDIVITGDTKDSLTAWNLKKELRIKFQKTDDLARHLLFDTDRNVIFLFHHAQFLKAQIEKQLDTDDPLSRTIEDSLKR</sequence>
<evidence type="ECO:0000313" key="1">
    <source>
        <dbReference type="EMBL" id="CCF34214.1"/>
    </source>
</evidence>
<name>H1V1W2_COLHI</name>
<evidence type="ECO:0000313" key="2">
    <source>
        <dbReference type="Proteomes" id="UP000007174"/>
    </source>
</evidence>
<dbReference type="EMBL" id="CACQ02001057">
    <property type="protein sequence ID" value="CCF34214.1"/>
    <property type="molecule type" value="Genomic_DNA"/>
</dbReference>
<dbReference type="Proteomes" id="UP000007174">
    <property type="component" value="Unassembled WGS sequence"/>
</dbReference>
<proteinExistence type="predicted"/>
<dbReference type="VEuPathDB" id="FungiDB:CH63R_06230"/>
<feature type="non-terminal residue" evidence="1">
    <location>
        <position position="1"/>
    </location>
</feature>
<dbReference type="AlphaFoldDB" id="H1V1W2"/>